<dbReference type="AlphaFoldDB" id="A0A1W0WUG9"/>
<dbReference type="PANTHER" id="PTHR37475:SF1">
    <property type="entry name" value="ZYGOTE-SPECIFIC PROTEIN"/>
    <property type="match status" value="1"/>
</dbReference>
<keyword evidence="1" id="KW-0732">Signal</keyword>
<dbReference type="PANTHER" id="PTHR37475">
    <property type="entry name" value="ZYGOTE-SPECIFIC CLASS V COPY B GENE PROTEIN"/>
    <property type="match status" value="1"/>
</dbReference>
<evidence type="ECO:0000313" key="3">
    <source>
        <dbReference type="Proteomes" id="UP000192578"/>
    </source>
</evidence>
<dbReference type="Proteomes" id="UP000192578">
    <property type="component" value="Unassembled WGS sequence"/>
</dbReference>
<feature type="signal peptide" evidence="1">
    <location>
        <begin position="1"/>
        <end position="24"/>
    </location>
</feature>
<protein>
    <submittedName>
        <fullName evidence="2">Uncharacterized protein</fullName>
    </submittedName>
</protein>
<keyword evidence="3" id="KW-1185">Reference proteome</keyword>
<sequence length="89" mass="8469">MKTGTAIFLAVLLVLATMVGPSEGGISGAFAYPLCQTGCNTAWVACLAGLGVVAGTATAGAAAPAAVLACNAAQGICMAACAAMCLSPF</sequence>
<dbReference type="EMBL" id="MTYJ01000045">
    <property type="protein sequence ID" value="OQV18846.1"/>
    <property type="molecule type" value="Genomic_DNA"/>
</dbReference>
<gene>
    <name evidence="2" type="ORF">BV898_07102</name>
</gene>
<reference evidence="3" key="1">
    <citation type="submission" date="2017-01" db="EMBL/GenBank/DDBJ databases">
        <title>Comparative genomics of anhydrobiosis in the tardigrade Hypsibius dujardini.</title>
        <authorList>
            <person name="Yoshida Y."/>
            <person name="Koutsovoulos G."/>
            <person name="Laetsch D."/>
            <person name="Stevens L."/>
            <person name="Kumar S."/>
            <person name="Horikawa D."/>
            <person name="Ishino K."/>
            <person name="Komine S."/>
            <person name="Tomita M."/>
            <person name="Blaxter M."/>
            <person name="Arakawa K."/>
        </authorList>
    </citation>
    <scope>NUCLEOTIDE SEQUENCE [LARGE SCALE GENOMIC DNA]</scope>
    <source>
        <strain evidence="3">Z151</strain>
    </source>
</reference>
<proteinExistence type="predicted"/>
<name>A0A1W0WUG9_HYPEX</name>
<comment type="caution">
    <text evidence="2">The sequence shown here is derived from an EMBL/GenBank/DDBJ whole genome shotgun (WGS) entry which is preliminary data.</text>
</comment>
<evidence type="ECO:0000313" key="2">
    <source>
        <dbReference type="EMBL" id="OQV18846.1"/>
    </source>
</evidence>
<feature type="chain" id="PRO_5012167299" evidence="1">
    <location>
        <begin position="25"/>
        <end position="89"/>
    </location>
</feature>
<evidence type="ECO:0000256" key="1">
    <source>
        <dbReference type="SAM" id="SignalP"/>
    </source>
</evidence>
<accession>A0A1W0WUG9</accession>
<organism evidence="2 3">
    <name type="scientific">Hypsibius exemplaris</name>
    <name type="common">Freshwater tardigrade</name>
    <dbReference type="NCBI Taxonomy" id="2072580"/>
    <lineage>
        <taxon>Eukaryota</taxon>
        <taxon>Metazoa</taxon>
        <taxon>Ecdysozoa</taxon>
        <taxon>Tardigrada</taxon>
        <taxon>Eutardigrada</taxon>
        <taxon>Parachela</taxon>
        <taxon>Hypsibioidea</taxon>
        <taxon>Hypsibiidae</taxon>
        <taxon>Hypsibius</taxon>
    </lineage>
</organism>